<proteinExistence type="predicted"/>
<name>A0AAV4LSB2_BABCB</name>
<organism evidence="1 2">
    <name type="scientific">Babesia caballi</name>
    <dbReference type="NCBI Taxonomy" id="5871"/>
    <lineage>
        <taxon>Eukaryota</taxon>
        <taxon>Sar</taxon>
        <taxon>Alveolata</taxon>
        <taxon>Apicomplexa</taxon>
        <taxon>Aconoidasida</taxon>
        <taxon>Piroplasmida</taxon>
        <taxon>Babesiidae</taxon>
        <taxon>Babesia</taxon>
    </lineage>
</organism>
<evidence type="ECO:0000313" key="1">
    <source>
        <dbReference type="EMBL" id="GIX62517.1"/>
    </source>
</evidence>
<gene>
    <name evidence="1" type="ORF">BcabD6B2_19520</name>
</gene>
<sequence>MIILLGVKSIKKVERYKIDDRKFTKNGWISYDMSIHTEKKVQFNRPDIIAGDKRKNRITIVEIGITSQNNLVKTEMEKKDKYQDLGKQMKFQTFGNHDTEIVIIPWVMTWDGVVARELIEKGMVRCFQMGIRAFQLNRFKLIKSLHCTLHHNFTLLTVEVIITVAQGDHYVTEGGASRVMESLPIPRPAVMAQPVELGFSFTYVIAVPLTRVYLCALVIRHVRLLEVPQELVSATVHGGAEGLCGFVAGVAYEFVAKFIVGLHYGVKLRF</sequence>
<keyword evidence="1" id="KW-0695">RNA-directed DNA polymerase</keyword>
<dbReference type="GO" id="GO:0003964">
    <property type="term" value="F:RNA-directed DNA polymerase activity"/>
    <property type="evidence" value="ECO:0007669"/>
    <property type="project" value="UniProtKB-KW"/>
</dbReference>
<comment type="caution">
    <text evidence="1">The sequence shown here is derived from an EMBL/GenBank/DDBJ whole genome shotgun (WGS) entry which is preliminary data.</text>
</comment>
<dbReference type="AlphaFoldDB" id="A0AAV4LSB2"/>
<keyword evidence="1" id="KW-0808">Transferase</keyword>
<protein>
    <submittedName>
        <fullName evidence="1">Reverse transcriptase domain containing protein</fullName>
    </submittedName>
</protein>
<keyword evidence="1" id="KW-0548">Nucleotidyltransferase</keyword>
<dbReference type="GeneID" id="94193998"/>
<evidence type="ECO:0000313" key="2">
    <source>
        <dbReference type="Proteomes" id="UP001497744"/>
    </source>
</evidence>
<reference evidence="1 2" key="1">
    <citation type="submission" date="2021-06" db="EMBL/GenBank/DDBJ databases">
        <title>Genome sequence of Babesia caballi.</title>
        <authorList>
            <person name="Yamagishi J."/>
            <person name="Kidaka T."/>
            <person name="Ochi A."/>
        </authorList>
    </citation>
    <scope>NUCLEOTIDE SEQUENCE [LARGE SCALE GENOMIC DNA]</scope>
    <source>
        <strain evidence="1">USDA-D6B2</strain>
    </source>
</reference>
<dbReference type="EMBL" id="BPLF01000002">
    <property type="protein sequence ID" value="GIX62517.1"/>
    <property type="molecule type" value="Genomic_DNA"/>
</dbReference>
<keyword evidence="2" id="KW-1185">Reference proteome</keyword>
<dbReference type="RefSeq" id="XP_067714586.1">
    <property type="nucleotide sequence ID" value="XM_067858485.1"/>
</dbReference>
<accession>A0AAV4LSB2</accession>
<dbReference type="Proteomes" id="UP001497744">
    <property type="component" value="Unassembled WGS sequence"/>
</dbReference>